<dbReference type="GO" id="GO:0005829">
    <property type="term" value="C:cytosol"/>
    <property type="evidence" value="ECO:0000314"/>
    <property type="project" value="HPA"/>
</dbReference>
<dbReference type="GO" id="GO:0005524">
    <property type="term" value="F:ATP binding"/>
    <property type="evidence" value="ECO:0007669"/>
    <property type="project" value="UniProtKB-KW"/>
</dbReference>
<accession>E7EX48</accession>
<evidence type="ECO:0000256" key="10">
    <source>
        <dbReference type="ARBA" id="ARBA00048679"/>
    </source>
</evidence>
<dbReference type="InterPro" id="IPR011009">
    <property type="entry name" value="Kinase-like_dom_sf"/>
</dbReference>
<evidence type="ECO:0000256" key="7">
    <source>
        <dbReference type="ARBA" id="ARBA00022840"/>
    </source>
</evidence>
<sequence length="722" mass="80613">MPLAAYCYLRVVGKGSYGEVTLVKHRRDGKQYLHEKHILHRDLKTQNVFLTRTNIIKVGDLGIARVLENHCDMASTLIGTPYYMSPELFSNKPYNYKSDVWALGCCVYEMATLKHAFNAKDMNSLVYRIIEGKLPPMPRDYSPELAELIRTMLSKRPEERPSVRSILRQPYIKRQISFFLEATKIKTSKNNIKNGDSQSKPFATVVSGEAESNHEVIHPQPLSSEGSQTYIMGEGKCLSQEKPRASGLLKSPASLKAHTCKQDLSNTTELATISSVNIDILPAKGRDSVSDGFVQENQPRYLDASNELGGICSISQVEEEMLQDNTKSSAQPENLIPMWSSDIVTGEKNEPVKPLQPLIKEQKPKDQSLALSPKLECSGTILAHSNLRLLGSSDSPASASRVAGITGVCHHAQDQVAGECIIEKQGRIHPDLQPHNSGSEPSLSRQRRQKRREQTEHRGEKRQVRRDLFAFQESPPRFLPSHPIVGKVDVTSTQKEAENQRRVVTGSVSSSRSSEMSSSKDRPLSARERRRLKQSQEEMSSSGPSVRKASLSVAGPGKPQEEDQPLPARRLSSDCSVTQERKQIHCLSEDELSSSTSSTDKSDGDYGEGKGQTNEINALVQLMTQTLKLDSKESCEDVPVANPVSEFKLHRKYRDTLILHGKVAEEAEEIHFKELPSAIMPGSEKIRRLVEVLRTDVIRGLGVQLLEQVYDLLEEEDEFDRE</sequence>
<dbReference type="ExpressionAtlas" id="E7EX48">
    <property type="expression patterns" value="baseline and differential"/>
</dbReference>
<proteinExistence type="evidence at protein level"/>
<evidence type="ECO:0000313" key="13">
    <source>
        <dbReference type="Ensembl" id="ENSP00000419666.1"/>
    </source>
</evidence>
<evidence type="ECO:0007829" key="19">
    <source>
        <dbReference type="PubMed" id="23186163"/>
    </source>
</evidence>
<dbReference type="SMR" id="E7EX48"/>
<gene>
    <name evidence="13" type="primary">NEK4</name>
</gene>
<evidence type="ECO:0007829" key="17">
    <source>
        <dbReference type="PubMed" id="18669648"/>
    </source>
</evidence>
<keyword evidence="6" id="KW-0418">Kinase</keyword>
<evidence type="ECO:0007829" key="18">
    <source>
        <dbReference type="PubMed" id="19690332"/>
    </source>
</evidence>
<dbReference type="InterPro" id="IPR000719">
    <property type="entry name" value="Prot_kinase_dom"/>
</dbReference>
<dbReference type="Antibodypedia" id="14725">
    <property type="antibodies" value="213 antibodies from 30 providers"/>
</dbReference>
<feature type="compositionally biased region" description="Low complexity" evidence="11">
    <location>
        <begin position="502"/>
        <end position="517"/>
    </location>
</feature>
<dbReference type="PANTHER" id="PTHR44899">
    <property type="entry name" value="CAMK FAMILY PROTEIN KINASE"/>
    <property type="match status" value="1"/>
</dbReference>
<dbReference type="InterPro" id="IPR051131">
    <property type="entry name" value="NEK_Ser/Thr_kinase_NIMA"/>
</dbReference>
<feature type="domain" description="Protein kinase" evidence="12">
    <location>
        <begin position="1"/>
        <end position="172"/>
    </location>
</feature>
<dbReference type="Ensembl" id="ENST00000461689.5">
    <property type="protein sequence ID" value="ENSP00000419666.1"/>
    <property type="gene ID" value="ENSG00000114904.14"/>
</dbReference>
<evidence type="ECO:0000256" key="5">
    <source>
        <dbReference type="ARBA" id="ARBA00022741"/>
    </source>
</evidence>
<keyword evidence="8" id="KW-0460">Magnesium</keyword>
<dbReference type="ChiTaRS" id="NEK4">
    <property type="organism name" value="human"/>
</dbReference>
<evidence type="ECO:0000259" key="12">
    <source>
        <dbReference type="PROSITE" id="PS50011"/>
    </source>
</evidence>
<evidence type="ECO:0000256" key="6">
    <source>
        <dbReference type="ARBA" id="ARBA00022777"/>
    </source>
</evidence>
<organism evidence="13 14">
    <name type="scientific">Homo sapiens</name>
    <name type="common">Human</name>
    <dbReference type="NCBI Taxonomy" id="9606"/>
    <lineage>
        <taxon>Eukaryota</taxon>
        <taxon>Metazoa</taxon>
        <taxon>Chordata</taxon>
        <taxon>Craniata</taxon>
        <taxon>Vertebrata</taxon>
        <taxon>Euteleostomi</taxon>
        <taxon>Mammalia</taxon>
        <taxon>Eutheria</taxon>
        <taxon>Euarchontoglires</taxon>
        <taxon>Primates</taxon>
        <taxon>Haplorrhini</taxon>
        <taxon>Catarrhini</taxon>
        <taxon>Hominidae</taxon>
        <taxon>Homo</taxon>
    </lineage>
</organism>
<dbReference type="PROSITE" id="PS50011">
    <property type="entry name" value="PROTEIN_KINASE_DOM"/>
    <property type="match status" value="1"/>
</dbReference>
<reference evidence="13 14" key="3">
    <citation type="journal article" date="2006" name="Nature">
        <title>The DNA sequence, annotation and analysis of human chromosome 3.</title>
        <authorList>
            <person name="Muzny D.M."/>
            <person name="Scherer S.E."/>
            <person name="Kaul R."/>
            <person name="Wang J."/>
            <person name="Yu J."/>
            <person name="Sudbrak R."/>
            <person name="Buhay C.J."/>
            <person name="Chen R."/>
            <person name="Cree A."/>
            <person name="Ding Y."/>
            <person name="Dugan-Rocha S."/>
            <person name="Gill R."/>
            <person name="Gunaratne P."/>
            <person name="Harris R.A."/>
            <person name="Hawes A.C."/>
            <person name="Hernandez J."/>
            <person name="Hodgson A.V."/>
            <person name="Hume J."/>
            <person name="Jackson A."/>
            <person name="Khan Z.M."/>
            <person name="Kovar-Smith C."/>
            <person name="Lewis L.R."/>
            <person name="Lozado R.J."/>
            <person name="Metzker M.L."/>
            <person name="Milosavljevic A."/>
            <person name="Miner G.R."/>
            <person name="Morgan M.B."/>
            <person name="Nazareth L.V."/>
            <person name="Scott G."/>
            <person name="Sodergren E."/>
            <person name="Song X.Z."/>
            <person name="Steffen D."/>
            <person name="Wei S."/>
            <person name="Wheeler D.A."/>
            <person name="Wright M.W."/>
            <person name="Worley K.C."/>
            <person name="Yuan Y."/>
            <person name="Zhang Z."/>
            <person name="Adams C.Q."/>
            <person name="Ansari-Lari M.A."/>
            <person name="Ayele M."/>
            <person name="Brown M.J."/>
            <person name="Chen G."/>
            <person name="Chen Z."/>
            <person name="Clendenning J."/>
            <person name="Clerc-Blankenburg K.P."/>
            <person name="Chen R."/>
            <person name="Chen Z."/>
            <person name="Davis C."/>
            <person name="Delgado O."/>
            <person name="Dinh H.H."/>
            <person name="Dong W."/>
            <person name="Draper H."/>
            <person name="Ernst S."/>
            <person name="Fu G."/>
            <person name="Gonzalez-Garay M.L."/>
            <person name="Garcia D.K."/>
            <person name="Gillett W."/>
            <person name="Gu J."/>
            <person name="Hao B."/>
            <person name="Haugen E."/>
            <person name="Havlak P."/>
            <person name="He X."/>
            <person name="Hennig S."/>
            <person name="Hu S."/>
            <person name="Huang W."/>
            <person name="Jackson L.R."/>
            <person name="Jacob L.S."/>
            <person name="Kelly S.H."/>
            <person name="Kube M."/>
            <person name="Levy R."/>
            <person name="Li Z."/>
            <person name="Liu B."/>
            <person name="Liu J."/>
            <person name="Liu W."/>
            <person name="Lu J."/>
            <person name="Maheshwari M."/>
            <person name="Nguyen B.V."/>
            <person name="Okwuonu G.O."/>
            <person name="Palmeiri A."/>
            <person name="Pasternak S."/>
            <person name="Perez L.M."/>
            <person name="Phelps K.A."/>
            <person name="Plopper F.J."/>
            <person name="Qiang B."/>
            <person name="Raymond C."/>
            <person name="Rodriguez R."/>
            <person name="Saenphimmachak C."/>
            <person name="Santibanez J."/>
            <person name="Shen H."/>
            <person name="Shen Y."/>
            <person name="Subramanian S."/>
            <person name="Tabor P.E."/>
            <person name="Verduzco D."/>
            <person name="Waldron L."/>
            <person name="Wang J."/>
            <person name="Wang J."/>
            <person name="Wang Q."/>
            <person name="Williams G.A."/>
            <person name="Wong G.K."/>
            <person name="Yao Z."/>
            <person name="Zhang J."/>
            <person name="Zhang X."/>
            <person name="Zhao G."/>
            <person name="Zhou J."/>
            <person name="Zhou Y."/>
            <person name="Nelson D."/>
            <person name="Lehrach H."/>
            <person name="Reinhardt R."/>
            <person name="Naylor S.L."/>
            <person name="Yang H."/>
            <person name="Olson M."/>
            <person name="Weinstock G."/>
            <person name="Gibbs R.A."/>
        </authorList>
    </citation>
    <scope>NUCLEOTIDE SEQUENCE [LARGE SCALE GENOMIC DNA]</scope>
</reference>
<dbReference type="Pfam" id="PF00069">
    <property type="entry name" value="Pkinase"/>
    <property type="match status" value="1"/>
</dbReference>
<dbReference type="SMART" id="SM00220">
    <property type="entry name" value="S_TKc"/>
    <property type="match status" value="1"/>
</dbReference>
<dbReference type="Gene3D" id="1.10.510.10">
    <property type="entry name" value="Transferase(Phosphotransferase) domain 1"/>
    <property type="match status" value="1"/>
</dbReference>
<keyword evidence="4" id="KW-0808">Transferase</keyword>
<dbReference type="HGNC" id="HGNC:11399">
    <property type="gene designation" value="NEK4"/>
</dbReference>
<feature type="compositionally biased region" description="Polar residues" evidence="11">
    <location>
        <begin position="434"/>
        <end position="444"/>
    </location>
</feature>
<evidence type="ECO:0007829" key="16">
    <source>
        <dbReference type="ProteomicsDB" id="E7EX48"/>
    </source>
</evidence>
<name>E7EX48_HUMAN</name>
<dbReference type="FunFam" id="1.10.510.10:FF:001276">
    <property type="entry name" value="NEK4 isoform 4"/>
    <property type="match status" value="1"/>
</dbReference>
<comment type="similarity">
    <text evidence="1">Belongs to the protein kinase superfamily. NEK Ser/Thr protein kinase family. NIMA subfamily.</text>
</comment>
<evidence type="ECO:0000256" key="11">
    <source>
        <dbReference type="SAM" id="MobiDB-lite"/>
    </source>
</evidence>
<dbReference type="Bgee" id="ENSG00000114904">
    <property type="expression patterns" value="Expressed in bronchial epithelial cell and 200 other cell types or tissues"/>
</dbReference>
<protein>
    <recommendedName>
        <fullName evidence="2">non-specific serine/threonine protein kinase</fullName>
        <ecNumber evidence="2">2.7.11.1</ecNumber>
    </recommendedName>
</protein>
<comment type="catalytic activity">
    <reaction evidence="9">
        <text>L-threonyl-[protein] + ATP = O-phospho-L-threonyl-[protein] + ADP + H(+)</text>
        <dbReference type="Rhea" id="RHEA:46608"/>
        <dbReference type="Rhea" id="RHEA-COMP:11060"/>
        <dbReference type="Rhea" id="RHEA-COMP:11605"/>
        <dbReference type="ChEBI" id="CHEBI:15378"/>
        <dbReference type="ChEBI" id="CHEBI:30013"/>
        <dbReference type="ChEBI" id="CHEBI:30616"/>
        <dbReference type="ChEBI" id="CHEBI:61977"/>
        <dbReference type="ChEBI" id="CHEBI:456216"/>
        <dbReference type="EC" id="2.7.11.1"/>
    </reaction>
</comment>
<dbReference type="UCSC" id="uc062kpm.1">
    <property type="organism name" value="human"/>
</dbReference>
<dbReference type="OrthoDB" id="248923at2759"/>
<evidence type="ECO:0000256" key="1">
    <source>
        <dbReference type="ARBA" id="ARBA00010886"/>
    </source>
</evidence>
<feature type="compositionally biased region" description="Basic and acidic residues" evidence="11">
    <location>
        <begin position="518"/>
        <end position="527"/>
    </location>
</feature>
<dbReference type="GO" id="GO:0004674">
    <property type="term" value="F:protein serine/threonine kinase activity"/>
    <property type="evidence" value="ECO:0007669"/>
    <property type="project" value="UniProtKB-KW"/>
</dbReference>
<dbReference type="PANTHER" id="PTHR44899:SF7">
    <property type="entry name" value="NIMA-RELATED KINASE"/>
    <property type="match status" value="1"/>
</dbReference>
<evidence type="ECO:0007829" key="15">
    <source>
        <dbReference type="PeptideAtlas" id="E7EX48"/>
    </source>
</evidence>
<dbReference type="Ensembl" id="ENST00000461689.5">
    <property type="protein sequence ID" value="ENSP00000419666.1"/>
    <property type="gene ID" value="ENSG00000114904.13"/>
</dbReference>
<evidence type="ECO:0000256" key="3">
    <source>
        <dbReference type="ARBA" id="ARBA00022527"/>
    </source>
</evidence>
<dbReference type="EMBL" id="AC104446">
    <property type="status" value="NOT_ANNOTATED_CDS"/>
    <property type="molecule type" value="Genomic_DNA"/>
</dbReference>
<dbReference type="EC" id="2.7.11.1" evidence="2"/>
<dbReference type="MassIVE" id="E7EX48"/>
<reference evidence="17" key="4">
    <citation type="journal article" date="2008" name="Proc. Natl. Acad. Sci. U.S.A.">
        <title>A quantitative atlas of mitotic phosphorylation.</title>
        <authorList>
            <person name="Dephoure N."/>
            <person name="Zhou C."/>
            <person name="Villen J."/>
            <person name="Beausoleil S.A."/>
            <person name="Bakalarski C.E."/>
            <person name="Elledge S.J."/>
            <person name="Gygi S.P."/>
        </authorList>
    </citation>
    <scope>IDENTIFICATION BY MASS SPECTROMETRY [LARGE SCALE ANALYSIS]</scope>
</reference>
<keyword evidence="15 16" id="KW-1267">Proteomics identification</keyword>
<feature type="compositionally biased region" description="Basic and acidic residues" evidence="11">
    <location>
        <begin position="452"/>
        <end position="468"/>
    </location>
</feature>
<dbReference type="SUPFAM" id="SSF56112">
    <property type="entry name" value="Protein kinase-like (PK-like)"/>
    <property type="match status" value="1"/>
</dbReference>
<evidence type="ECO:0000313" key="14">
    <source>
        <dbReference type="Proteomes" id="UP000005640"/>
    </source>
</evidence>
<evidence type="ECO:0000256" key="8">
    <source>
        <dbReference type="ARBA" id="ARBA00022842"/>
    </source>
</evidence>
<dbReference type="PROSITE" id="PS00108">
    <property type="entry name" value="PROTEIN_KINASE_ST"/>
    <property type="match status" value="1"/>
</dbReference>
<evidence type="ECO:0000256" key="9">
    <source>
        <dbReference type="ARBA" id="ARBA00047899"/>
    </source>
</evidence>
<comment type="catalytic activity">
    <reaction evidence="10">
        <text>L-seryl-[protein] + ATP = O-phospho-L-seryl-[protein] + ADP + H(+)</text>
        <dbReference type="Rhea" id="RHEA:17989"/>
        <dbReference type="Rhea" id="RHEA-COMP:9863"/>
        <dbReference type="Rhea" id="RHEA-COMP:11604"/>
        <dbReference type="ChEBI" id="CHEBI:15378"/>
        <dbReference type="ChEBI" id="CHEBI:29999"/>
        <dbReference type="ChEBI" id="CHEBI:30616"/>
        <dbReference type="ChEBI" id="CHEBI:83421"/>
        <dbReference type="ChEBI" id="CHEBI:456216"/>
        <dbReference type="EC" id="2.7.11.1"/>
    </reaction>
</comment>
<dbReference type="VEuPathDB" id="HostDB:ENSG00000114904"/>
<dbReference type="ProteomicsDB" id="18980"/>
<keyword evidence="14" id="KW-1185">Reference proteome</keyword>
<dbReference type="EMBL" id="AC006254">
    <property type="status" value="NOT_ANNOTATED_CDS"/>
    <property type="molecule type" value="Genomic_DNA"/>
</dbReference>
<feature type="non-terminal residue" evidence="13">
    <location>
        <position position="722"/>
    </location>
</feature>
<dbReference type="Proteomes" id="UP000005640">
    <property type="component" value="Chromosome 3"/>
</dbReference>
<reference evidence="18" key="5">
    <citation type="journal article" date="2009" name="Sci. Signal.">
        <title>Quantitative phosphoproteomic analysis of T cell receptor signaling reveals system-wide modulation of protein-protein interactions.</title>
        <authorList>
            <person name="Mayya V."/>
            <person name="Lundgren D.H."/>
            <person name="Hwang S.I."/>
            <person name="Rezaul K."/>
            <person name="Wu L."/>
            <person name="Eng J.K."/>
            <person name="Rodionov V."/>
            <person name="Han D.K."/>
        </authorList>
    </citation>
    <scope>IDENTIFICATION BY MASS SPECTROMETRY [LARGE SCALE ANALYSIS]</scope>
</reference>
<reference evidence="20" key="7">
    <citation type="journal article" date="2014" name="Mol. Cell. Proteomics">
        <title>Immunoaffinity enrichment and mass spectrometry analysis of protein methylation.</title>
        <authorList>
            <person name="Guo A."/>
            <person name="Gu H."/>
            <person name="Zhou J."/>
            <person name="Mulhern D."/>
            <person name="Wang Y."/>
            <person name="Lee K.A."/>
            <person name="Yang V."/>
            <person name="Aguiar M."/>
            <person name="Kornhauser J."/>
            <person name="Jia X."/>
            <person name="Ren J."/>
            <person name="Beausoleil S.A."/>
            <person name="Silva J.C."/>
            <person name="Vemulapalli V."/>
            <person name="Bedford M.T."/>
            <person name="Comb M.J."/>
        </authorList>
    </citation>
    <scope>IDENTIFICATION BY MASS SPECTROMETRY [LARGE SCALE ANALYSIS]</scope>
</reference>
<dbReference type="GeneTree" id="ENSGT00940000157448"/>
<dbReference type="InterPro" id="IPR008271">
    <property type="entry name" value="Ser/Thr_kinase_AS"/>
</dbReference>
<reference evidence="13" key="9">
    <citation type="submission" date="2025-09" db="UniProtKB">
        <authorList>
            <consortium name="Ensembl"/>
        </authorList>
    </citation>
    <scope>IDENTIFICATION</scope>
</reference>
<dbReference type="OpenTargets" id="ENSG00000114904"/>
<evidence type="ECO:0000256" key="2">
    <source>
        <dbReference type="ARBA" id="ARBA00012513"/>
    </source>
</evidence>
<feature type="region of interest" description="Disordered" evidence="11">
    <location>
        <begin position="428"/>
        <end position="611"/>
    </location>
</feature>
<reference evidence="13 14" key="2">
    <citation type="journal article" date="2004" name="Nature">
        <title>Finishing the euchromatic sequence of the human genome.</title>
        <authorList>
            <consortium name="International Human Genome Sequencing Consortium"/>
        </authorList>
    </citation>
    <scope>NUCLEOTIDE SEQUENCE [LARGE SCALE GENOMIC DNA]</scope>
</reference>
<keyword evidence="3" id="KW-0723">Serine/threonine-protein kinase</keyword>
<reference evidence="19" key="6">
    <citation type="journal article" date="2013" name="J. Proteome Res.">
        <title>Toward a comprehensive characterization of a human cancer cell phosphoproteome.</title>
        <authorList>
            <person name="Zhou H."/>
            <person name="Di Palma S."/>
            <person name="Preisinger C."/>
            <person name="Peng M."/>
            <person name="Polat A.N."/>
            <person name="Heck A.J."/>
            <person name="Mohammed S."/>
        </authorList>
    </citation>
    <scope>IDENTIFICATION BY MASS SPECTROMETRY [LARGE SCALE ANALYSIS]</scope>
</reference>
<reference evidence="13" key="8">
    <citation type="submission" date="2025-08" db="UniProtKB">
        <authorList>
            <consortium name="Ensembl"/>
        </authorList>
    </citation>
    <scope>IDENTIFICATION</scope>
</reference>
<evidence type="ECO:0000256" key="4">
    <source>
        <dbReference type="ARBA" id="ARBA00022679"/>
    </source>
</evidence>
<keyword evidence="5" id="KW-0547">Nucleotide-binding</keyword>
<dbReference type="AlphaFoldDB" id="E7EX48"/>
<reference evidence="13 14" key="1">
    <citation type="journal article" date="2001" name="Nature">
        <title>Initial sequencing and analysis of the human genome.</title>
        <authorList>
            <consortium name="International Human Genome Sequencing Consortium"/>
            <person name="Lander E.S."/>
            <person name="Linton L.M."/>
            <person name="Birren B."/>
            <person name="Nusbaum C."/>
            <person name="Zody M.C."/>
            <person name="Baldwin J."/>
            <person name="Devon K."/>
            <person name="Dewar K."/>
            <person name="Doyle M."/>
            <person name="FitzHugh W."/>
            <person name="Funke R."/>
            <person name="Gage D."/>
            <person name="Harris K."/>
            <person name="Heaford A."/>
            <person name="Howland J."/>
            <person name="Kann L."/>
            <person name="Lehoczky J."/>
            <person name="LeVine R."/>
            <person name="McEwan P."/>
            <person name="McKernan K."/>
            <person name="Meldrim J."/>
            <person name="Mesirov J.P."/>
            <person name="Miranda C."/>
            <person name="Morris W."/>
            <person name="Naylor J."/>
            <person name="Raymond C."/>
            <person name="Rosetti M."/>
            <person name="Santos R."/>
            <person name="Sheridan A."/>
            <person name="Sougnez C."/>
            <person name="Stange-Thomann N."/>
            <person name="Stojanovic N."/>
            <person name="Subramanian A."/>
            <person name="Wyman D."/>
            <person name="Rogers J."/>
            <person name="Sulston J."/>
            <person name="Ainscough R."/>
            <person name="Beck S."/>
            <person name="Bentley D."/>
            <person name="Burton J."/>
            <person name="Clee C."/>
            <person name="Carter N."/>
            <person name="Coulson A."/>
            <person name="Deadman R."/>
            <person name="Deloukas P."/>
            <person name="Dunham A."/>
            <person name="Dunham I."/>
            <person name="Durbin R."/>
            <person name="French L."/>
            <person name="Grafham D."/>
            <person name="Gregory S."/>
            <person name="Hubbard T."/>
            <person name="Humphray S."/>
            <person name="Hunt A."/>
            <person name="Jones M."/>
            <person name="Lloyd C."/>
            <person name="McMurray A."/>
            <person name="Matthews L."/>
            <person name="Mercer S."/>
            <person name="Milne S."/>
            <person name="Mullikin J.C."/>
            <person name="Mungall A."/>
            <person name="Plumb R."/>
            <person name="Ross M."/>
            <person name="Shownkeen R."/>
            <person name="Sims S."/>
            <person name="Waterston R.H."/>
            <person name="Wilson R.K."/>
            <person name="Hillier L.W."/>
            <person name="McPherson J.D."/>
            <person name="Marra M.A."/>
            <person name="Mardis E.R."/>
            <person name="Fulton L.A."/>
            <person name="Chinwalla A.T."/>
            <person name="Pepin K.H."/>
            <person name="Gish W.R."/>
            <person name="Chissoe S.L."/>
            <person name="Wendl M.C."/>
            <person name="Delehaunty K.D."/>
            <person name="Miner T.L."/>
            <person name="Delehaunty A."/>
            <person name="Kramer J.B."/>
            <person name="Cook L.L."/>
            <person name="Fulton R.S."/>
            <person name="Johnson D.L."/>
            <person name="Minx P.J."/>
            <person name="Clifton S.W."/>
            <person name="Hawkins T."/>
            <person name="Branscomb E."/>
            <person name="Predki P."/>
            <person name="Richardson P."/>
            <person name="Wenning S."/>
            <person name="Slezak T."/>
            <person name="Doggett N."/>
            <person name="Cheng J.F."/>
            <person name="Olsen A."/>
            <person name="Lucas S."/>
            <person name="Elkin C."/>
            <person name="Uberbacher E."/>
            <person name="Frazier M."/>
            <person name="Gibbs R.A."/>
            <person name="Muzny D.M."/>
            <person name="Scherer S.E."/>
            <person name="Bouck J.B."/>
            <person name="Sodergren E.J."/>
            <person name="Worley K.C."/>
            <person name="Rives C.M."/>
            <person name="Gorrell J.H."/>
            <person name="Metzker M.L."/>
            <person name="Naylor S.L."/>
            <person name="Kucherlapati R.S."/>
            <person name="Nelson D.L."/>
            <person name="Weinstock G.M."/>
            <person name="Sakaki Y."/>
            <person name="Fujiyama A."/>
            <person name="Hattori M."/>
            <person name="Yada T."/>
            <person name="Toyoda A."/>
            <person name="Itoh T."/>
            <person name="Kawagoe C."/>
            <person name="Watanabe H."/>
            <person name="Totoki Y."/>
            <person name="Taylor T."/>
            <person name="Weissenbach J."/>
            <person name="Heilig R."/>
            <person name="Saurin W."/>
            <person name="Artiguenave F."/>
            <person name="Brottier P."/>
            <person name="Bruls T."/>
            <person name="Pelletier E."/>
            <person name="Robert C."/>
            <person name="Wincker P."/>
            <person name="Smith D.R."/>
            <person name="Doucette-Stamm L."/>
            <person name="Rubenfield M."/>
            <person name="Weinstock K."/>
            <person name="Lee H.M."/>
            <person name="Dubois J."/>
            <person name="Rosenthal A."/>
            <person name="Platzer M."/>
            <person name="Nyakatura G."/>
            <person name="Taudien S."/>
            <person name="Rump A."/>
            <person name="Yang H."/>
            <person name="Yu J."/>
            <person name="Wang J."/>
            <person name="Huang G."/>
            <person name="Gu J."/>
            <person name="Hood L."/>
            <person name="Rowen L."/>
            <person name="Madan A."/>
            <person name="Qin S."/>
            <person name="Davis R.W."/>
            <person name="Federspiel N.A."/>
            <person name="Abola A.P."/>
            <person name="Proctor M.J."/>
            <person name="Myers R.M."/>
            <person name="Schmutz J."/>
            <person name="Dickson M."/>
            <person name="Grimwood J."/>
            <person name="Cox D.R."/>
            <person name="Olson M.V."/>
            <person name="Kaul R."/>
            <person name="Raymond C."/>
            <person name="Shimizu N."/>
            <person name="Kawasaki K."/>
            <person name="Minoshima S."/>
            <person name="Evans G.A."/>
            <person name="Athanasiou M."/>
            <person name="Schultz R."/>
            <person name="Roe B.A."/>
            <person name="Chen F."/>
            <person name="Pan H."/>
            <person name="Ramser J."/>
            <person name="Lehrach H."/>
            <person name="Reinhardt R."/>
            <person name="McCombie W.R."/>
            <person name="de la Bastide M."/>
            <person name="Dedhia N."/>
            <person name="Blocker H."/>
            <person name="Hornischer K."/>
            <person name="Nordsiek G."/>
            <person name="Agarwala R."/>
            <person name="Aravind L."/>
            <person name="Bailey J.A."/>
            <person name="Bateman A."/>
            <person name="Batzoglou S."/>
            <person name="Birney E."/>
            <person name="Bork P."/>
            <person name="Brown D.G."/>
            <person name="Burge C.B."/>
            <person name="Cerutti L."/>
            <person name="Chen H.C."/>
            <person name="Church D."/>
            <person name="Clamp M."/>
            <person name="Copley R.R."/>
            <person name="Doerks T."/>
            <person name="Eddy S.R."/>
            <person name="Eichler E.E."/>
            <person name="Furey T.S."/>
            <person name="Galagan J."/>
            <person name="Gilbert J.G."/>
            <person name="Harmon C."/>
            <person name="Hayashizaki Y."/>
            <person name="Haussler D."/>
            <person name="Hermjakob H."/>
            <person name="Hokamp K."/>
            <person name="Jang W."/>
            <person name="Johnson L.S."/>
            <person name="Jones T.A."/>
            <person name="Kasif S."/>
            <person name="Kaspryzk A."/>
            <person name="Kennedy S."/>
            <person name="Kent W.J."/>
            <person name="Kitts P."/>
            <person name="Koonin E.V."/>
            <person name="Korf I."/>
            <person name="Kulp D."/>
            <person name="Lancet D."/>
            <person name="Lowe T.M."/>
            <person name="McLysaght A."/>
            <person name="Mikkelsen T."/>
            <person name="Moran J.V."/>
            <person name="Mulder N."/>
            <person name="Pollara V.J."/>
            <person name="Ponting C.P."/>
            <person name="Schuler G."/>
            <person name="Schultz J."/>
            <person name="Slater G."/>
            <person name="Smit A.F."/>
            <person name="Stupka E."/>
            <person name="Szustakowski J."/>
            <person name="Thierry-Mieg D."/>
            <person name="Thierry-Mieg J."/>
            <person name="Wagner L."/>
            <person name="Wallis J."/>
            <person name="Wheeler R."/>
            <person name="Williams A."/>
            <person name="Wolf Y.I."/>
            <person name="Wolfe K.H."/>
            <person name="Yang S.P."/>
            <person name="Yeh R.F."/>
            <person name="Collins F."/>
            <person name="Guyer M.S."/>
            <person name="Peterson J."/>
            <person name="Felsenfeld A."/>
            <person name="Wetterstrand K.A."/>
            <person name="Patrinos A."/>
            <person name="Morgan M.J."/>
            <person name="de Jong P."/>
            <person name="Catanese J.J."/>
            <person name="Osoegawa K."/>
            <person name="Shizuya H."/>
            <person name="Choi S."/>
            <person name="Chen Y.J."/>
        </authorList>
    </citation>
    <scope>NUCLEOTIDE SEQUENCE [LARGE SCALE GENOMIC DNA]</scope>
</reference>
<keyword evidence="7" id="KW-0067">ATP-binding</keyword>
<evidence type="ECO:0007829" key="20">
    <source>
        <dbReference type="PubMed" id="24129315"/>
    </source>
</evidence>